<protein>
    <recommendedName>
        <fullName evidence="3">OTU domain-containing protein</fullName>
    </recommendedName>
</protein>
<dbReference type="AlphaFoldDB" id="A0AAN8KP66"/>
<name>A0AAN8KP66_PATCE</name>
<dbReference type="EMBL" id="JAZGQO010000001">
    <property type="protein sequence ID" value="KAK6196383.1"/>
    <property type="molecule type" value="Genomic_DNA"/>
</dbReference>
<gene>
    <name evidence="1" type="ORF">SNE40_001618</name>
</gene>
<evidence type="ECO:0000313" key="2">
    <source>
        <dbReference type="Proteomes" id="UP001347796"/>
    </source>
</evidence>
<comment type="caution">
    <text evidence="1">The sequence shown here is derived from an EMBL/GenBank/DDBJ whole genome shotgun (WGS) entry which is preliminary data.</text>
</comment>
<dbReference type="Gene3D" id="3.90.70.80">
    <property type="match status" value="1"/>
</dbReference>
<organism evidence="1 2">
    <name type="scientific">Patella caerulea</name>
    <name type="common">Rayed Mediterranean limpet</name>
    <dbReference type="NCBI Taxonomy" id="87958"/>
    <lineage>
        <taxon>Eukaryota</taxon>
        <taxon>Metazoa</taxon>
        <taxon>Spiralia</taxon>
        <taxon>Lophotrochozoa</taxon>
        <taxon>Mollusca</taxon>
        <taxon>Gastropoda</taxon>
        <taxon>Patellogastropoda</taxon>
        <taxon>Patelloidea</taxon>
        <taxon>Patellidae</taxon>
        <taxon>Patella</taxon>
    </lineage>
</organism>
<sequence>MLFVTDDWKHDTAAVQHFIDKSLHYIDKWKFKKVVIFSDGCAAQYKDSNCLVAFSMRKYLIEWNFFGSDHRKSEADGELDSLNRALDLGILGRQVIIRCAQDIVDWANDRENLRLDEAGSKSHFHYVPTDAINRDETVKAATVKDLRNFHQVKNVCKDYEILVRSLSCYCRGCINYTECLNWDNIENFVKRTIEVKKSTVETEDMTDTVPADTHLVFDGKVNKEFQNFSNFDSVQKFVNGNFSKIPQLPTPDVNISLLSTRKKIDQNSLTLVPDDLEEYGELYPAIINGDGNCLPRCVSLLAYGTESKFKEIRQRIVVELVINEKLYLEDENNKIFSMFSDYYHGQKLTPSGIRKIFRAEVL</sequence>
<reference evidence="1 2" key="1">
    <citation type="submission" date="2024-01" db="EMBL/GenBank/DDBJ databases">
        <title>The genome of the rayed Mediterranean limpet Patella caerulea (Linnaeus, 1758).</title>
        <authorList>
            <person name="Anh-Thu Weber A."/>
            <person name="Halstead-Nussloch G."/>
        </authorList>
    </citation>
    <scope>NUCLEOTIDE SEQUENCE [LARGE SCALE GENOMIC DNA]</scope>
    <source>
        <strain evidence="1">AATW-2023a</strain>
        <tissue evidence="1">Whole specimen</tissue>
    </source>
</reference>
<dbReference type="PANTHER" id="PTHR46601">
    <property type="entry name" value="ULP_PROTEASE DOMAIN-CONTAINING PROTEIN"/>
    <property type="match status" value="1"/>
</dbReference>
<keyword evidence="2" id="KW-1185">Reference proteome</keyword>
<proteinExistence type="predicted"/>
<accession>A0AAN8KP66</accession>
<evidence type="ECO:0008006" key="3">
    <source>
        <dbReference type="Google" id="ProtNLM"/>
    </source>
</evidence>
<evidence type="ECO:0000313" key="1">
    <source>
        <dbReference type="EMBL" id="KAK6196383.1"/>
    </source>
</evidence>
<dbReference type="Proteomes" id="UP001347796">
    <property type="component" value="Unassembled WGS sequence"/>
</dbReference>
<dbReference type="PANTHER" id="PTHR46601:SF1">
    <property type="entry name" value="ADF-H DOMAIN-CONTAINING PROTEIN"/>
    <property type="match status" value="1"/>
</dbReference>